<dbReference type="Pfam" id="PF20431">
    <property type="entry name" value="E_motif"/>
    <property type="match status" value="1"/>
</dbReference>
<dbReference type="PANTHER" id="PTHR24015">
    <property type="entry name" value="OS07G0578800 PROTEIN-RELATED"/>
    <property type="match status" value="1"/>
</dbReference>
<dbReference type="InParanoid" id="A0A6P3Z971"/>
<dbReference type="Pfam" id="PF01535">
    <property type="entry name" value="PPR"/>
    <property type="match status" value="3"/>
</dbReference>
<keyword evidence="1" id="KW-0677">Repeat</keyword>
<proteinExistence type="predicted"/>
<dbReference type="NCBIfam" id="TIGR00756">
    <property type="entry name" value="PPR"/>
    <property type="match status" value="4"/>
</dbReference>
<gene>
    <name evidence="4" type="primary">LOC107411005</name>
</gene>
<dbReference type="Proteomes" id="UP001652623">
    <property type="component" value="Chromosome 10"/>
</dbReference>
<accession>A0A6P3Z971</accession>
<keyword evidence="3" id="KW-1185">Reference proteome</keyword>
<dbReference type="PROSITE" id="PS51375">
    <property type="entry name" value="PPR"/>
    <property type="match status" value="6"/>
</dbReference>
<dbReference type="Gene3D" id="1.25.40.10">
    <property type="entry name" value="Tetratricopeptide repeat domain"/>
    <property type="match status" value="4"/>
</dbReference>
<evidence type="ECO:0000313" key="4">
    <source>
        <dbReference type="RefSeq" id="XP_015873995.3"/>
    </source>
</evidence>
<dbReference type="InterPro" id="IPR046960">
    <property type="entry name" value="PPR_At4g14850-like_plant"/>
</dbReference>
<name>A0A6P3Z971_ZIZJJ</name>
<feature type="repeat" description="PPR" evidence="2">
    <location>
        <begin position="108"/>
        <end position="138"/>
    </location>
</feature>
<sequence>MTRTQLSLEKAVRIFNRIFSRSLTFQYLRRHNDSDDDLESCNAKIFGLVERRRDPVGLELFAQCLQQHGSSPTPQALNKILSFGAKSASLDLGFQIHALIIKLGFCTNVHICSALVDLYAKCGTMPNAQKLFDEMPQKNVVTWNTLTSGYLHAECPKMAIGIFFKMLKVGTAPTPFSMSGVLVGCSQLEAGALGTQVHGLSLKMGYCCNIFVGTGLIDMYSRCYSLDDSRRVFDQMPDKNVITWTSMVTRYAQNEQPDEAMILVREMLRLEVKPNDVTYNSLLSSFSSPNLLDKCGQIHSRIVKEGFEFNTYIAVTLATIYSECTNSLEDFEKLCSCISKWDQASWNAVIAGYSNLRVGDLALKCFSEMRQTGLSTDVFTLTSVLRAVGTISGLEEGKQIHGLVFKSGHGSTLHVQNGLVSMYARCGAIHESKWVFTLMDEHDIISWNSLLSGCAHHGFGQEAVELFEHMRRSSVKPDDTTFLIVLTACSHVGMLDKGLELFNLMRNDNSLYLPKMKHYATIVDLFGRAGDLQEAEAFIDSMPIEPGPSVYKALLSACRVHGNKEIALRSAKKLLKLCPDDPATYILLSYVLITDGYWDDVQGLRKLMYGRGVRKNPGYSWI</sequence>
<organism evidence="3 4">
    <name type="scientific">Ziziphus jujuba</name>
    <name type="common">Chinese jujube</name>
    <name type="synonym">Ziziphus sativa</name>
    <dbReference type="NCBI Taxonomy" id="326968"/>
    <lineage>
        <taxon>Eukaryota</taxon>
        <taxon>Viridiplantae</taxon>
        <taxon>Streptophyta</taxon>
        <taxon>Embryophyta</taxon>
        <taxon>Tracheophyta</taxon>
        <taxon>Spermatophyta</taxon>
        <taxon>Magnoliopsida</taxon>
        <taxon>eudicotyledons</taxon>
        <taxon>Gunneridae</taxon>
        <taxon>Pentapetalae</taxon>
        <taxon>rosids</taxon>
        <taxon>fabids</taxon>
        <taxon>Rosales</taxon>
        <taxon>Rhamnaceae</taxon>
        <taxon>Paliureae</taxon>
        <taxon>Ziziphus</taxon>
    </lineage>
</organism>
<dbReference type="InterPro" id="IPR046848">
    <property type="entry name" value="E_motif"/>
</dbReference>
<feature type="repeat" description="PPR" evidence="2">
    <location>
        <begin position="240"/>
        <end position="274"/>
    </location>
</feature>
<dbReference type="GO" id="GO:0003729">
    <property type="term" value="F:mRNA binding"/>
    <property type="evidence" value="ECO:0007669"/>
    <property type="project" value="UniProtKB-ARBA"/>
</dbReference>
<evidence type="ECO:0000313" key="3">
    <source>
        <dbReference type="Proteomes" id="UP001652623"/>
    </source>
</evidence>
<dbReference type="AlphaFoldDB" id="A0A6P3Z971"/>
<feature type="repeat" description="PPR" evidence="2">
    <location>
        <begin position="443"/>
        <end position="477"/>
    </location>
</feature>
<protein>
    <submittedName>
        <fullName evidence="4">Pentatricopeptide repeat-containing protein At1g11290, chloroplastic-like</fullName>
    </submittedName>
</protein>
<dbReference type="InterPro" id="IPR002885">
    <property type="entry name" value="PPR_rpt"/>
</dbReference>
<evidence type="ECO:0000256" key="2">
    <source>
        <dbReference type="PROSITE-ProRule" id="PRU00708"/>
    </source>
</evidence>
<dbReference type="GO" id="GO:0009451">
    <property type="term" value="P:RNA modification"/>
    <property type="evidence" value="ECO:0007669"/>
    <property type="project" value="InterPro"/>
</dbReference>
<dbReference type="InterPro" id="IPR011990">
    <property type="entry name" value="TPR-like_helical_dom_sf"/>
</dbReference>
<dbReference type="Pfam" id="PF13041">
    <property type="entry name" value="PPR_2"/>
    <property type="match status" value="3"/>
</dbReference>
<dbReference type="RefSeq" id="XP_015873995.3">
    <property type="nucleotide sequence ID" value="XM_016018509.4"/>
</dbReference>
<reference evidence="4" key="1">
    <citation type="submission" date="2025-08" db="UniProtKB">
        <authorList>
            <consortium name="RefSeq"/>
        </authorList>
    </citation>
    <scope>IDENTIFICATION</scope>
    <source>
        <tissue evidence="4">Seedling</tissue>
    </source>
</reference>
<evidence type="ECO:0000256" key="1">
    <source>
        <dbReference type="ARBA" id="ARBA00022737"/>
    </source>
</evidence>
<dbReference type="PANTHER" id="PTHR24015:SF344">
    <property type="entry name" value="OS07G0203900 PROTEIN"/>
    <property type="match status" value="1"/>
</dbReference>
<dbReference type="GeneID" id="107411005"/>
<feature type="repeat" description="PPR" evidence="2">
    <location>
        <begin position="139"/>
        <end position="173"/>
    </location>
</feature>
<feature type="repeat" description="PPR" evidence="2">
    <location>
        <begin position="275"/>
        <end position="309"/>
    </location>
</feature>
<dbReference type="KEGG" id="zju:107411005"/>
<feature type="repeat" description="PPR" evidence="2">
    <location>
        <begin position="342"/>
        <end position="376"/>
    </location>
</feature>